<organism evidence="2 3">
    <name type="scientific">Kaustia mangrovi</name>
    <dbReference type="NCBI Taxonomy" id="2593653"/>
    <lineage>
        <taxon>Bacteria</taxon>
        <taxon>Pseudomonadati</taxon>
        <taxon>Pseudomonadota</taxon>
        <taxon>Alphaproteobacteria</taxon>
        <taxon>Hyphomicrobiales</taxon>
        <taxon>Parvibaculaceae</taxon>
        <taxon>Kaustia</taxon>
    </lineage>
</organism>
<accession>A0A7S8HD04</accession>
<protein>
    <submittedName>
        <fullName evidence="2">ABC transporter permease</fullName>
    </submittedName>
</protein>
<proteinExistence type="predicted"/>
<feature type="transmembrane region" description="Helical" evidence="1">
    <location>
        <begin position="315"/>
        <end position="338"/>
    </location>
</feature>
<evidence type="ECO:0000313" key="3">
    <source>
        <dbReference type="Proteomes" id="UP000593594"/>
    </source>
</evidence>
<keyword evidence="1" id="KW-1133">Transmembrane helix</keyword>
<keyword evidence="3" id="KW-1185">Reference proteome</keyword>
<keyword evidence="1" id="KW-0472">Membrane</keyword>
<feature type="transmembrane region" description="Helical" evidence="1">
    <location>
        <begin position="123"/>
        <end position="150"/>
    </location>
</feature>
<dbReference type="KEGG" id="kmn:HW532_14555"/>
<evidence type="ECO:0000313" key="2">
    <source>
        <dbReference type="EMBL" id="QPC43798.1"/>
    </source>
</evidence>
<gene>
    <name evidence="2" type="ORF">HW532_14555</name>
</gene>
<dbReference type="Proteomes" id="UP000593594">
    <property type="component" value="Chromosome"/>
</dbReference>
<dbReference type="GO" id="GO:0043190">
    <property type="term" value="C:ATP-binding cassette (ABC) transporter complex"/>
    <property type="evidence" value="ECO:0007669"/>
    <property type="project" value="InterPro"/>
</dbReference>
<dbReference type="Pfam" id="PF02405">
    <property type="entry name" value="MlaE"/>
    <property type="match status" value="1"/>
</dbReference>
<keyword evidence="1" id="KW-0812">Transmembrane</keyword>
<reference evidence="2 3" key="1">
    <citation type="submission" date="2020-06" db="EMBL/GenBank/DDBJ databases">
        <title>Genome sequence of 2 isolates from Red Sea Mangroves.</title>
        <authorList>
            <person name="Sefrji F."/>
            <person name="Michoud G."/>
            <person name="Merlino G."/>
            <person name="Daffonchio D."/>
        </authorList>
    </citation>
    <scope>NUCLEOTIDE SEQUENCE [LARGE SCALE GENOMIC DNA]</scope>
    <source>
        <strain evidence="2 3">R1DC25</strain>
    </source>
</reference>
<feature type="transmembrane region" description="Helical" evidence="1">
    <location>
        <begin position="274"/>
        <end position="295"/>
    </location>
</feature>
<dbReference type="PANTHER" id="PTHR30188">
    <property type="entry name" value="ABC TRANSPORTER PERMEASE PROTEIN-RELATED"/>
    <property type="match status" value="1"/>
</dbReference>
<dbReference type="RefSeq" id="WP_213161162.1">
    <property type="nucleotide sequence ID" value="NZ_CP058214.1"/>
</dbReference>
<sequence>MGAKAATEAYVDIEQGQQGPTLRLKGDWLDDAALPSSTAMTGLLKRAGSGALVTVTGGDVKAWTGVLPAFLSGLKVECEAMGLTLQLQNMPDGVQRMLDVSHRTPAAGGSGHRREGIVTRTGLWAFAEAAAAYKVVAMVGEVVLATLAALRPSGKARGVDFVNSLHEVGASALTIVSVVNFLVGGILAFVGLIQLEQFGAQIYLADLVGIAMAREMAAIMTAIVMAGRTGAAFAANLATMQGNEEIDALETLGVSPVEHLVVPRVNALILMMPLLYIYGCAVGILGGMVIAVASSDLTALGYLDETMLAIAPKQFVIGGIKSVFFGALIGITGCHIGLRAGRSAAEVGRAATSAVVVCIVGIIVLDAVFAVCTNALGL</sequence>
<dbReference type="InterPro" id="IPR030802">
    <property type="entry name" value="Permease_MalE"/>
</dbReference>
<feature type="transmembrane region" description="Helical" evidence="1">
    <location>
        <begin position="350"/>
        <end position="376"/>
    </location>
</feature>
<dbReference type="GO" id="GO:0005548">
    <property type="term" value="F:phospholipid transporter activity"/>
    <property type="evidence" value="ECO:0007669"/>
    <property type="project" value="TreeGrafter"/>
</dbReference>
<feature type="transmembrane region" description="Helical" evidence="1">
    <location>
        <begin position="170"/>
        <end position="193"/>
    </location>
</feature>
<evidence type="ECO:0000256" key="1">
    <source>
        <dbReference type="SAM" id="Phobius"/>
    </source>
</evidence>
<dbReference type="PANTHER" id="PTHR30188:SF3">
    <property type="entry name" value="ABC TRANSPORTER PERMEASE"/>
    <property type="match status" value="1"/>
</dbReference>
<dbReference type="EMBL" id="CP058214">
    <property type="protein sequence ID" value="QPC43798.1"/>
    <property type="molecule type" value="Genomic_DNA"/>
</dbReference>
<name>A0A7S8HD04_9HYPH</name>
<dbReference type="AlphaFoldDB" id="A0A7S8HD04"/>